<comment type="caution">
    <text evidence="8">The sequence shown here is derived from an EMBL/GenBank/DDBJ whole genome shotgun (WGS) entry which is preliminary data.</text>
</comment>
<dbReference type="EMBL" id="JAOAOG010000131">
    <property type="protein sequence ID" value="KAJ6247000.1"/>
    <property type="molecule type" value="Genomic_DNA"/>
</dbReference>
<evidence type="ECO:0000256" key="5">
    <source>
        <dbReference type="SAM" id="MobiDB-lite"/>
    </source>
</evidence>
<feature type="domain" description="Myb-like" evidence="6">
    <location>
        <begin position="1"/>
        <end position="34"/>
    </location>
</feature>
<dbReference type="Proteomes" id="UP001150062">
    <property type="component" value="Unassembled WGS sequence"/>
</dbReference>
<dbReference type="InterPro" id="IPR009057">
    <property type="entry name" value="Homeodomain-like_sf"/>
</dbReference>
<dbReference type="PANTHER" id="PTHR46621">
    <property type="entry name" value="SNRNA-ACTIVATING PROTEIN COMPLEX SUBUNIT 4"/>
    <property type="match status" value="1"/>
</dbReference>
<evidence type="ECO:0000259" key="7">
    <source>
        <dbReference type="PROSITE" id="PS51294"/>
    </source>
</evidence>
<feature type="compositionally biased region" description="Basic residues" evidence="5">
    <location>
        <begin position="392"/>
        <end position="402"/>
    </location>
</feature>
<dbReference type="InterPro" id="IPR001005">
    <property type="entry name" value="SANT/Myb"/>
</dbReference>
<evidence type="ECO:0000256" key="3">
    <source>
        <dbReference type="ARBA" id="ARBA00023163"/>
    </source>
</evidence>
<evidence type="ECO:0000256" key="1">
    <source>
        <dbReference type="ARBA" id="ARBA00023015"/>
    </source>
</evidence>
<feature type="domain" description="HTH myb-type" evidence="7">
    <location>
        <begin position="1"/>
        <end position="34"/>
    </location>
</feature>
<protein>
    <submittedName>
        <fullName evidence="8">snRNA-activating protein complex subunit 4</fullName>
    </submittedName>
</protein>
<proteinExistence type="predicted"/>
<keyword evidence="3" id="KW-0804">Transcription</keyword>
<gene>
    <name evidence="8" type="ORF">M0813_02256</name>
</gene>
<sequence>MAVKKYNGKNWEKVSQYFLNKSRNKCLHRWKKVLHPSLKKGKWSKEEDEMLKKYQRKYTNNWKIISKHLKNRTSKQCRERWKNSLDPNLKKGKWSEKEDQTLIEKHSEYAKENNNNKLDMKTKKQRNKKINPDQDNFVTKKKCKLIPNKNYQKNNQQRENSLLIQHPKKSKKKNTDCLITNKKNSDFKARNLEVLKNKNKNKNIVKMKNNKKNNNNNKNKNNSKTHQNILIKKRTIQLNNETTPKTPKKTKDFFNTSLGINFSPLFNQLEQNDTIPIPNSQPIDDLDNLDFKFEISPIKKPKREFSCLIRKRKTLELENFQINNLKENFLPNLDSIDNFETLGELKTLENIETLDGPENFNVNQYFEDFNNISDNENIYEINEPVKIQRKHSLKNKQSKIKHNSSSSYLPPISSSDTPLTKKPSYKLNYLKENQSPNIRLNSQNINTRPSNFENNIMNKENEFNPIIFNTFSPKKNIFNSSPTHNFYLSSFPQNEQLVNIPTYLFSNFGNSKPNKHFYSEHPNTTILFQPIKHLNDQKND</sequence>
<dbReference type="Pfam" id="PF13921">
    <property type="entry name" value="Myb_DNA-bind_6"/>
    <property type="match status" value="1"/>
</dbReference>
<dbReference type="SUPFAM" id="SSF46689">
    <property type="entry name" value="Homeodomain-like"/>
    <property type="match status" value="2"/>
</dbReference>
<keyword evidence="4" id="KW-0539">Nucleus</keyword>
<keyword evidence="9" id="KW-1185">Reference proteome</keyword>
<feature type="region of interest" description="Disordered" evidence="5">
    <location>
        <begin position="206"/>
        <end position="225"/>
    </location>
</feature>
<keyword evidence="1" id="KW-0805">Transcription regulation</keyword>
<dbReference type="Gene3D" id="1.10.10.60">
    <property type="entry name" value="Homeodomain-like"/>
    <property type="match status" value="2"/>
</dbReference>
<dbReference type="InterPro" id="IPR051575">
    <property type="entry name" value="Myb-like_DNA-bd"/>
</dbReference>
<evidence type="ECO:0000313" key="8">
    <source>
        <dbReference type="EMBL" id="KAJ6247000.1"/>
    </source>
</evidence>
<feature type="domain" description="HTH myb-type" evidence="7">
    <location>
        <begin position="35"/>
        <end position="89"/>
    </location>
</feature>
<evidence type="ECO:0000256" key="4">
    <source>
        <dbReference type="ARBA" id="ARBA00023242"/>
    </source>
</evidence>
<organism evidence="8 9">
    <name type="scientific">Anaeramoeba flamelloides</name>
    <dbReference type="NCBI Taxonomy" id="1746091"/>
    <lineage>
        <taxon>Eukaryota</taxon>
        <taxon>Metamonada</taxon>
        <taxon>Anaeramoebidae</taxon>
        <taxon>Anaeramoeba</taxon>
    </lineage>
</organism>
<accession>A0ABQ8YR80</accession>
<dbReference type="CDD" id="cd00167">
    <property type="entry name" value="SANT"/>
    <property type="match status" value="2"/>
</dbReference>
<evidence type="ECO:0000259" key="6">
    <source>
        <dbReference type="PROSITE" id="PS50090"/>
    </source>
</evidence>
<feature type="compositionally biased region" description="Low complexity" evidence="5">
    <location>
        <begin position="404"/>
        <end position="415"/>
    </location>
</feature>
<keyword evidence="2" id="KW-0238">DNA-binding</keyword>
<dbReference type="SMART" id="SM00717">
    <property type="entry name" value="SANT"/>
    <property type="match status" value="3"/>
</dbReference>
<evidence type="ECO:0000256" key="2">
    <source>
        <dbReference type="ARBA" id="ARBA00023125"/>
    </source>
</evidence>
<name>A0ABQ8YR80_9EUKA</name>
<reference evidence="8" key="1">
    <citation type="submission" date="2022-08" db="EMBL/GenBank/DDBJ databases">
        <title>Novel sulfate-reducing endosymbionts in the free-living metamonad Anaeramoeba.</title>
        <authorList>
            <person name="Jerlstrom-Hultqvist J."/>
            <person name="Cepicka I."/>
            <person name="Gallot-Lavallee L."/>
            <person name="Salas-Leiva D."/>
            <person name="Curtis B.A."/>
            <person name="Zahonova K."/>
            <person name="Pipaliya S."/>
            <person name="Dacks J."/>
            <person name="Roger A.J."/>
        </authorList>
    </citation>
    <scope>NUCLEOTIDE SEQUENCE</scope>
    <source>
        <strain evidence="8">Schooner1</strain>
    </source>
</reference>
<dbReference type="PANTHER" id="PTHR46621:SF1">
    <property type="entry name" value="SNRNA-ACTIVATING PROTEIN COMPLEX SUBUNIT 4"/>
    <property type="match status" value="1"/>
</dbReference>
<feature type="region of interest" description="Disordered" evidence="5">
    <location>
        <begin position="392"/>
        <end position="420"/>
    </location>
</feature>
<evidence type="ECO:0000313" key="9">
    <source>
        <dbReference type="Proteomes" id="UP001150062"/>
    </source>
</evidence>
<feature type="domain" description="Myb-like" evidence="6">
    <location>
        <begin position="35"/>
        <end position="85"/>
    </location>
</feature>
<dbReference type="PROSITE" id="PS51294">
    <property type="entry name" value="HTH_MYB"/>
    <property type="match status" value="2"/>
</dbReference>
<dbReference type="PROSITE" id="PS50090">
    <property type="entry name" value="MYB_LIKE"/>
    <property type="match status" value="2"/>
</dbReference>
<dbReference type="InterPro" id="IPR017930">
    <property type="entry name" value="Myb_dom"/>
</dbReference>
<feature type="compositionally biased region" description="Low complexity" evidence="5">
    <location>
        <begin position="212"/>
        <end position="224"/>
    </location>
</feature>